<evidence type="ECO:0000256" key="8">
    <source>
        <dbReference type="ARBA" id="ARBA00023136"/>
    </source>
</evidence>
<dbReference type="UniPathway" id="UPA00558"/>
<keyword evidence="12" id="KW-0670">Pyruvate</keyword>
<proteinExistence type="inferred from homology"/>
<evidence type="ECO:0000256" key="6">
    <source>
        <dbReference type="ARBA" id="ARBA00022793"/>
    </source>
</evidence>
<dbReference type="InterPro" id="IPR033177">
    <property type="entry name" value="PSD-B"/>
</dbReference>
<sequence length="314" mass="35216">MAGIWSYGTLNCQSNYHKYLYPVNEKLFSAIQYIIPQHLLSRGIGCIAESRIPWLKSALIRWFIKRYQVDMSEAKEPAIESYKNFNAFFIRALKDDVRPLPASTSPSSHKTAIVSPADGQISQIGDIKNGRIFQAKGQGYSLIELLGGDVTLSNEFAEGRFATVYLSPSNYHRVHIPFTGTLRQMIHVPGRLFSVNNSTANHVPRLFARNERVVTIFDTENGPMAVIMVGAMIVASIETPWAGLVTPKRREITRTLYDGNTPKPITFSTGDEIGRFKLGSTAIVLFGRDHMTWENQWQAGHTVRMGEALGFFND</sequence>
<keyword evidence="11" id="KW-1208">Phospholipid metabolism</keyword>
<protein>
    <recommendedName>
        <fullName evidence="3">phosphatidylserine decarboxylase</fullName>
        <ecNumber evidence="3">4.1.1.65</ecNumber>
    </recommendedName>
</protein>
<comment type="pathway">
    <text evidence="13">Phospholipid metabolism; phosphatidylethanolamine biosynthesis.</text>
</comment>
<dbReference type="GO" id="GO:0004609">
    <property type="term" value="F:phosphatidylserine decarboxylase activity"/>
    <property type="evidence" value="ECO:0007669"/>
    <property type="project" value="UniProtKB-EC"/>
</dbReference>
<comment type="cofactor">
    <cofactor evidence="1">
        <name>pyruvate</name>
        <dbReference type="ChEBI" id="CHEBI:15361"/>
    </cofactor>
</comment>
<dbReference type="GO" id="GO:0006646">
    <property type="term" value="P:phosphatidylethanolamine biosynthetic process"/>
    <property type="evidence" value="ECO:0007669"/>
    <property type="project" value="UniProtKB-UniPathway"/>
</dbReference>
<dbReference type="InterPro" id="IPR003817">
    <property type="entry name" value="PS_Dcarbxylase"/>
</dbReference>
<dbReference type="EC" id="4.1.1.65" evidence="3"/>
<accession>A0A2H9T7C5</accession>
<comment type="pathway">
    <text evidence="2">Lipid metabolism.</text>
</comment>
<organism evidence="14">
    <name type="scientific">invertebrate metagenome</name>
    <dbReference type="NCBI Taxonomy" id="1711999"/>
    <lineage>
        <taxon>unclassified sequences</taxon>
        <taxon>metagenomes</taxon>
        <taxon>organismal metagenomes</taxon>
    </lineage>
</organism>
<keyword evidence="7" id="KW-0443">Lipid metabolism</keyword>
<evidence type="ECO:0000256" key="2">
    <source>
        <dbReference type="ARBA" id="ARBA00005189"/>
    </source>
</evidence>
<keyword evidence="5" id="KW-0444">Lipid biosynthesis</keyword>
<evidence type="ECO:0000256" key="11">
    <source>
        <dbReference type="ARBA" id="ARBA00023264"/>
    </source>
</evidence>
<evidence type="ECO:0000256" key="4">
    <source>
        <dbReference type="ARBA" id="ARBA00022475"/>
    </source>
</evidence>
<dbReference type="Pfam" id="PF02666">
    <property type="entry name" value="PS_Dcarbxylase"/>
    <property type="match status" value="1"/>
</dbReference>
<evidence type="ECO:0000256" key="1">
    <source>
        <dbReference type="ARBA" id="ARBA00001928"/>
    </source>
</evidence>
<evidence type="ECO:0000256" key="5">
    <source>
        <dbReference type="ARBA" id="ARBA00022516"/>
    </source>
</evidence>
<gene>
    <name evidence="14" type="primary">psd</name>
    <name evidence="14" type="ORF">CI610_01884</name>
</gene>
<keyword evidence="9" id="KW-0594">Phospholipid biosynthesis</keyword>
<keyword evidence="4" id="KW-1003">Cell membrane</keyword>
<evidence type="ECO:0000256" key="10">
    <source>
        <dbReference type="ARBA" id="ARBA00023239"/>
    </source>
</evidence>
<keyword evidence="10 14" id="KW-0456">Lyase</keyword>
<evidence type="ECO:0000256" key="13">
    <source>
        <dbReference type="ARBA" id="ARBA00024326"/>
    </source>
</evidence>
<reference evidence="14" key="1">
    <citation type="journal article" date="2017" name="Appl. Environ. Microbiol.">
        <title>Molecular characterization of an Endozoicomonas-like organism causing infection in king scallop Pecten maximus L.</title>
        <authorList>
            <person name="Cano I."/>
            <person name="van Aerle R."/>
            <person name="Ross S."/>
            <person name="Verner-Jeffreys D.W."/>
            <person name="Paley R.K."/>
            <person name="Rimmer G."/>
            <person name="Ryder D."/>
            <person name="Hooper P."/>
            <person name="Stone D."/>
            <person name="Feist S.W."/>
        </authorList>
    </citation>
    <scope>NUCLEOTIDE SEQUENCE</scope>
</reference>
<keyword evidence="6" id="KW-0210">Decarboxylase</keyword>
<evidence type="ECO:0000256" key="12">
    <source>
        <dbReference type="ARBA" id="ARBA00023317"/>
    </source>
</evidence>
<evidence type="ECO:0000256" key="3">
    <source>
        <dbReference type="ARBA" id="ARBA00012243"/>
    </source>
</evidence>
<evidence type="ECO:0000256" key="7">
    <source>
        <dbReference type="ARBA" id="ARBA00023098"/>
    </source>
</evidence>
<dbReference type="NCBIfam" id="TIGR00163">
    <property type="entry name" value="PS_decarb"/>
    <property type="match status" value="1"/>
</dbReference>
<comment type="caution">
    <text evidence="14">The sequence shown here is derived from an EMBL/GenBank/DDBJ whole genome shotgun (WGS) entry which is preliminary data.</text>
</comment>
<evidence type="ECO:0000256" key="9">
    <source>
        <dbReference type="ARBA" id="ARBA00023209"/>
    </source>
</evidence>
<dbReference type="HAMAP" id="MF_00662">
    <property type="entry name" value="PS_decarb_PSD_B_type1"/>
    <property type="match status" value="1"/>
</dbReference>
<evidence type="ECO:0000313" key="14">
    <source>
        <dbReference type="EMBL" id="PJE79135.1"/>
    </source>
</evidence>
<dbReference type="AlphaFoldDB" id="A0A2H9T7C5"/>
<dbReference type="PANTHER" id="PTHR10067">
    <property type="entry name" value="PHOSPHATIDYLSERINE DECARBOXYLASE"/>
    <property type="match status" value="1"/>
</dbReference>
<dbReference type="InterPro" id="IPR033178">
    <property type="entry name" value="PSD_type1_pro"/>
</dbReference>
<dbReference type="EMBL" id="NSIT01000092">
    <property type="protein sequence ID" value="PJE79135.1"/>
    <property type="molecule type" value="Genomic_DNA"/>
</dbReference>
<keyword evidence="8" id="KW-0472">Membrane</keyword>
<name>A0A2H9T7C5_9ZZZZ</name>
<dbReference type="PANTHER" id="PTHR10067:SF6">
    <property type="entry name" value="PHOSPHATIDYLSERINE DECARBOXYLASE PROENZYME, MITOCHONDRIAL"/>
    <property type="match status" value="1"/>
</dbReference>